<keyword evidence="12" id="KW-0732">Signal</keyword>
<dbReference type="GO" id="GO:0008379">
    <property type="term" value="F:thioredoxin peroxidase activity"/>
    <property type="evidence" value="ECO:0007669"/>
    <property type="project" value="TreeGrafter"/>
</dbReference>
<evidence type="ECO:0000313" key="15">
    <source>
        <dbReference type="Proteomes" id="UP000317909"/>
    </source>
</evidence>
<dbReference type="PANTHER" id="PTHR42801:SF4">
    <property type="entry name" value="AHPC_TSA FAMILY PROTEIN"/>
    <property type="match status" value="1"/>
</dbReference>
<evidence type="ECO:0000256" key="3">
    <source>
        <dbReference type="ARBA" id="ARBA00022559"/>
    </source>
</evidence>
<evidence type="ECO:0000256" key="2">
    <source>
        <dbReference type="ARBA" id="ARBA00013017"/>
    </source>
</evidence>
<dbReference type="GO" id="GO:0045454">
    <property type="term" value="P:cell redox homeostasis"/>
    <property type="evidence" value="ECO:0007669"/>
    <property type="project" value="TreeGrafter"/>
</dbReference>
<dbReference type="KEGG" id="llh:I41_20690"/>
<evidence type="ECO:0000256" key="6">
    <source>
        <dbReference type="ARBA" id="ARBA00023157"/>
    </source>
</evidence>
<keyword evidence="15" id="KW-1185">Reference proteome</keyword>
<evidence type="ECO:0000256" key="12">
    <source>
        <dbReference type="SAM" id="SignalP"/>
    </source>
</evidence>
<proteinExistence type="inferred from homology"/>
<dbReference type="InterPro" id="IPR050924">
    <property type="entry name" value="Peroxiredoxin_BCP/PrxQ"/>
</dbReference>
<evidence type="ECO:0000259" key="13">
    <source>
        <dbReference type="PROSITE" id="PS51352"/>
    </source>
</evidence>
<dbReference type="EMBL" id="CP036339">
    <property type="protein sequence ID" value="QDT72884.1"/>
    <property type="molecule type" value="Genomic_DNA"/>
</dbReference>
<reference evidence="14 15" key="1">
    <citation type="submission" date="2019-02" db="EMBL/GenBank/DDBJ databases">
        <title>Deep-cultivation of Planctomycetes and their phenomic and genomic characterization uncovers novel biology.</title>
        <authorList>
            <person name="Wiegand S."/>
            <person name="Jogler M."/>
            <person name="Boedeker C."/>
            <person name="Pinto D."/>
            <person name="Vollmers J."/>
            <person name="Rivas-Marin E."/>
            <person name="Kohn T."/>
            <person name="Peeters S.H."/>
            <person name="Heuer A."/>
            <person name="Rast P."/>
            <person name="Oberbeckmann S."/>
            <person name="Bunk B."/>
            <person name="Jeske O."/>
            <person name="Meyerdierks A."/>
            <person name="Storesund J.E."/>
            <person name="Kallscheuer N."/>
            <person name="Luecker S."/>
            <person name="Lage O.M."/>
            <person name="Pohl T."/>
            <person name="Merkel B.J."/>
            <person name="Hornburger P."/>
            <person name="Mueller R.-W."/>
            <person name="Bruemmer F."/>
            <person name="Labrenz M."/>
            <person name="Spormann A.M."/>
            <person name="Op den Camp H."/>
            <person name="Overmann J."/>
            <person name="Amann R."/>
            <person name="Jetten M.S.M."/>
            <person name="Mascher T."/>
            <person name="Medema M.H."/>
            <person name="Devos D.P."/>
            <person name="Kaster A.-K."/>
            <person name="Ovreas L."/>
            <person name="Rohde M."/>
            <person name="Galperin M.Y."/>
            <person name="Jogler C."/>
        </authorList>
    </citation>
    <scope>NUCLEOTIDE SEQUENCE [LARGE SCALE GENOMIC DNA]</scope>
    <source>
        <strain evidence="14 15">I41</strain>
    </source>
</reference>
<evidence type="ECO:0000256" key="1">
    <source>
        <dbReference type="ARBA" id="ARBA00003330"/>
    </source>
</evidence>
<evidence type="ECO:0000313" key="14">
    <source>
        <dbReference type="EMBL" id="QDT72884.1"/>
    </source>
</evidence>
<evidence type="ECO:0000256" key="8">
    <source>
        <dbReference type="ARBA" id="ARBA00032824"/>
    </source>
</evidence>
<dbReference type="Pfam" id="PF00578">
    <property type="entry name" value="AhpC-TSA"/>
    <property type="match status" value="1"/>
</dbReference>
<dbReference type="PROSITE" id="PS51257">
    <property type="entry name" value="PROKAR_LIPOPROTEIN"/>
    <property type="match status" value="1"/>
</dbReference>
<name>A0A517TWY4_9BACT</name>
<dbReference type="AlphaFoldDB" id="A0A517TWY4"/>
<evidence type="ECO:0000256" key="4">
    <source>
        <dbReference type="ARBA" id="ARBA00022862"/>
    </source>
</evidence>
<gene>
    <name evidence="14" type="ORF">I41_20690</name>
</gene>
<dbReference type="InterPro" id="IPR036249">
    <property type="entry name" value="Thioredoxin-like_sf"/>
</dbReference>
<dbReference type="Proteomes" id="UP000317909">
    <property type="component" value="Chromosome"/>
</dbReference>
<keyword evidence="5" id="KW-0560">Oxidoreductase</keyword>
<keyword evidence="3" id="KW-0575">Peroxidase</keyword>
<organism evidence="14 15">
    <name type="scientific">Lacipirellula limnantheis</name>
    <dbReference type="NCBI Taxonomy" id="2528024"/>
    <lineage>
        <taxon>Bacteria</taxon>
        <taxon>Pseudomonadati</taxon>
        <taxon>Planctomycetota</taxon>
        <taxon>Planctomycetia</taxon>
        <taxon>Pirellulales</taxon>
        <taxon>Lacipirellulaceae</taxon>
        <taxon>Lacipirellula</taxon>
    </lineage>
</organism>
<dbReference type="PANTHER" id="PTHR42801">
    <property type="entry name" value="THIOREDOXIN-DEPENDENT PEROXIDE REDUCTASE"/>
    <property type="match status" value="1"/>
</dbReference>
<dbReference type="SUPFAM" id="SSF52833">
    <property type="entry name" value="Thioredoxin-like"/>
    <property type="match status" value="1"/>
</dbReference>
<evidence type="ECO:0000256" key="7">
    <source>
        <dbReference type="ARBA" id="ARBA00023284"/>
    </source>
</evidence>
<dbReference type="Gene3D" id="3.40.30.10">
    <property type="entry name" value="Glutaredoxin"/>
    <property type="match status" value="1"/>
</dbReference>
<dbReference type="InterPro" id="IPR013766">
    <property type="entry name" value="Thioredoxin_domain"/>
</dbReference>
<dbReference type="GO" id="GO:0034599">
    <property type="term" value="P:cellular response to oxidative stress"/>
    <property type="evidence" value="ECO:0007669"/>
    <property type="project" value="TreeGrafter"/>
</dbReference>
<feature type="chain" id="PRO_5021850100" description="thioredoxin-dependent peroxiredoxin" evidence="12">
    <location>
        <begin position="27"/>
        <end position="195"/>
    </location>
</feature>
<evidence type="ECO:0000256" key="10">
    <source>
        <dbReference type="ARBA" id="ARBA00042639"/>
    </source>
</evidence>
<comment type="similarity">
    <text evidence="9">Belongs to the peroxiredoxin family. BCP/PrxQ subfamily.</text>
</comment>
<dbReference type="RefSeq" id="WP_145432405.1">
    <property type="nucleotide sequence ID" value="NZ_CP036339.1"/>
</dbReference>
<keyword evidence="7" id="KW-0676">Redox-active center</keyword>
<accession>A0A517TWY4</accession>
<protein>
    <recommendedName>
        <fullName evidence="2">thioredoxin-dependent peroxiredoxin</fullName>
        <ecNumber evidence="2">1.11.1.24</ecNumber>
    </recommendedName>
    <alternativeName>
        <fullName evidence="8">Thioredoxin peroxidase</fullName>
    </alternativeName>
    <alternativeName>
        <fullName evidence="10">Thioredoxin-dependent peroxiredoxin Bcp</fullName>
    </alternativeName>
</protein>
<dbReference type="InterPro" id="IPR000866">
    <property type="entry name" value="AhpC/TSA"/>
</dbReference>
<comment type="catalytic activity">
    <reaction evidence="11">
        <text>a hydroperoxide + [thioredoxin]-dithiol = an alcohol + [thioredoxin]-disulfide + H2O</text>
        <dbReference type="Rhea" id="RHEA:62620"/>
        <dbReference type="Rhea" id="RHEA-COMP:10698"/>
        <dbReference type="Rhea" id="RHEA-COMP:10700"/>
        <dbReference type="ChEBI" id="CHEBI:15377"/>
        <dbReference type="ChEBI" id="CHEBI:29950"/>
        <dbReference type="ChEBI" id="CHEBI:30879"/>
        <dbReference type="ChEBI" id="CHEBI:35924"/>
        <dbReference type="ChEBI" id="CHEBI:50058"/>
        <dbReference type="EC" id="1.11.1.24"/>
    </reaction>
</comment>
<dbReference type="GO" id="GO:0005737">
    <property type="term" value="C:cytoplasm"/>
    <property type="evidence" value="ECO:0007669"/>
    <property type="project" value="TreeGrafter"/>
</dbReference>
<evidence type="ECO:0000256" key="11">
    <source>
        <dbReference type="ARBA" id="ARBA00049091"/>
    </source>
</evidence>
<dbReference type="OrthoDB" id="279898at2"/>
<dbReference type="EC" id="1.11.1.24" evidence="2"/>
<sequence precursor="true">MRFYPPNFGALVAMLAVSVACGTARADESAEPAAKTPPNVGETAEMFTLQSLNGEKVELKKLLKEGPVVVAVLRGYPGYQCPACTRQVGGYVMLADDFAKAKATVVFVYPGEAKELEKRAQEFLKQTELPAPLTLVLDPDHKFVTAAGLRWEAPNETAYPSTFIVDGEGKVTFRKISKSHGDRAEAADVLKALQK</sequence>
<dbReference type="PROSITE" id="PS51352">
    <property type="entry name" value="THIOREDOXIN_2"/>
    <property type="match status" value="1"/>
</dbReference>
<evidence type="ECO:0000256" key="9">
    <source>
        <dbReference type="ARBA" id="ARBA00038489"/>
    </source>
</evidence>
<evidence type="ECO:0000256" key="5">
    <source>
        <dbReference type="ARBA" id="ARBA00023002"/>
    </source>
</evidence>
<keyword evidence="4" id="KW-0049">Antioxidant</keyword>
<comment type="function">
    <text evidence="1">Thiol-specific peroxidase that catalyzes the reduction of hydrogen peroxide and organic hydroperoxides to water and alcohols, respectively. Plays a role in cell protection against oxidative stress by detoxifying peroxides and as sensor of hydrogen peroxide-mediated signaling events.</text>
</comment>
<feature type="signal peptide" evidence="12">
    <location>
        <begin position="1"/>
        <end position="26"/>
    </location>
</feature>
<keyword evidence="6" id="KW-1015">Disulfide bond</keyword>
<feature type="domain" description="Thioredoxin" evidence="13">
    <location>
        <begin position="38"/>
        <end position="195"/>
    </location>
</feature>